<dbReference type="OrthoDB" id="8954335at2759"/>
<keyword evidence="3" id="KW-1185">Reference proteome</keyword>
<evidence type="ECO:0000313" key="3">
    <source>
        <dbReference type="Proteomes" id="UP000243308"/>
    </source>
</evidence>
<dbReference type="Gene3D" id="3.40.50.300">
    <property type="entry name" value="P-loop containing nucleotide triphosphate hydrolases"/>
    <property type="match status" value="1"/>
</dbReference>
<dbReference type="AlphaFoldDB" id="A0A086TJA8"/>
<evidence type="ECO:0000313" key="2">
    <source>
        <dbReference type="EMBL" id="KFH62035.1"/>
    </source>
</evidence>
<reference evidence="2 3" key="1">
    <citation type="submission" date="2011-02" db="EMBL/GenBank/DDBJ databases">
        <title>The Genome Sequence of Mortierella verticillata NRRL 6337.</title>
        <authorList>
            <consortium name="The Broad Institute Genome Sequencing Platform"/>
            <person name="Russ C."/>
            <person name="Cuomo C."/>
            <person name="Burger G."/>
            <person name="Gray M.W."/>
            <person name="Holland P.W.H."/>
            <person name="King N."/>
            <person name="Lang F.B.F."/>
            <person name="Roger A.J."/>
            <person name="Ruiz-Trillo I."/>
            <person name="Young S.K."/>
            <person name="Zeng Q."/>
            <person name="Gargeya S."/>
            <person name="Alvarado L."/>
            <person name="Berlin A."/>
            <person name="Chapman S.B."/>
            <person name="Chen Z."/>
            <person name="Freedman E."/>
            <person name="Gellesch M."/>
            <person name="Goldberg J."/>
            <person name="Griggs A."/>
            <person name="Gujja S."/>
            <person name="Heilman E."/>
            <person name="Heiman D."/>
            <person name="Howarth C."/>
            <person name="Mehta T."/>
            <person name="Neiman D."/>
            <person name="Pearson M."/>
            <person name="Roberts A."/>
            <person name="Saif S."/>
            <person name="Shea T."/>
            <person name="Shenoy N."/>
            <person name="Sisk P."/>
            <person name="Stolte C."/>
            <person name="Sykes S."/>
            <person name="White J."/>
            <person name="Yandava C."/>
            <person name="Haas B."/>
            <person name="Nusbaum C."/>
            <person name="Birren B."/>
        </authorList>
    </citation>
    <scope>NUCLEOTIDE SEQUENCE [LARGE SCALE GENOMIC DNA]</scope>
    <source>
        <strain evidence="2 3">NRRL 6337</strain>
    </source>
</reference>
<dbReference type="EMBL" id="KN042434">
    <property type="protein sequence ID" value="KFH62035.1"/>
    <property type="molecule type" value="Genomic_DNA"/>
</dbReference>
<evidence type="ECO:0000256" key="1">
    <source>
        <dbReference type="SAM" id="MobiDB-lite"/>
    </source>
</evidence>
<gene>
    <name evidence="2" type="ORF">MVEG_12189</name>
</gene>
<sequence length="537" mass="59478">MSISGELEVRPETQTLSRIFQGSAIDVELYPSFTISLTEKKLPVVQCMMQNTLRDILQLAASNSPMCMDTSSANIDRIKSICHPSDYDDLQREESLGRILGELQPRTVLPGGPLSAPDGSTLQDINIFLSTSDSQSVESPPMETGILETELGPVVNMDPGIQGSAHSAGKTLEATTESKRTVLVLGKTQAGKSSMIEQLRKYSNPNHIIDQSRLGNGNRSRTDSIEHFSIHSNLLPCEVFEPATGTTYDIQKLGERADESEFFRLLGGHERDFVVRTALEDTDISPSDLVEFCLVDTPGLNDTDHRSVDMAEKFVQEILATRSFNLILIVVSAESALTREYRTELEYYSKVLQELHSNVAFVYTHVDYADSHHSNTKHHASMAMRHMAFSKVFRGVPDSTPAEDVELYKHFAIDLHPRKRPVVLGIFRNTLRDILYLAAENSPVVLDTSQENIQRIMDLPHPDKANQEHRGRMRVLAAVALQPSQVGEVGRPLLEEVRGSDASPAASMATVSTDSGDAEDFVPLESMEVDRVDIHGH</sequence>
<dbReference type="Proteomes" id="UP000243308">
    <property type="component" value="Unassembled WGS sequence"/>
</dbReference>
<feature type="region of interest" description="Disordered" evidence="1">
    <location>
        <begin position="497"/>
        <end position="518"/>
    </location>
</feature>
<protein>
    <submittedName>
        <fullName evidence="2">Uncharacterized protein</fullName>
    </submittedName>
</protein>
<organism evidence="2 3">
    <name type="scientific">Podila verticillata NRRL 6337</name>
    <dbReference type="NCBI Taxonomy" id="1069443"/>
    <lineage>
        <taxon>Eukaryota</taxon>
        <taxon>Fungi</taxon>
        <taxon>Fungi incertae sedis</taxon>
        <taxon>Mucoromycota</taxon>
        <taxon>Mortierellomycotina</taxon>
        <taxon>Mortierellomycetes</taxon>
        <taxon>Mortierellales</taxon>
        <taxon>Mortierellaceae</taxon>
        <taxon>Podila</taxon>
    </lineage>
</organism>
<name>A0A086TJA8_9FUNG</name>
<dbReference type="InterPro" id="IPR027417">
    <property type="entry name" value="P-loop_NTPase"/>
</dbReference>
<accession>A0A086TJA8</accession>
<dbReference type="SUPFAM" id="SSF52540">
    <property type="entry name" value="P-loop containing nucleoside triphosphate hydrolases"/>
    <property type="match status" value="1"/>
</dbReference>
<proteinExistence type="predicted"/>